<feature type="transmembrane region" description="Helical" evidence="1">
    <location>
        <begin position="337"/>
        <end position="358"/>
    </location>
</feature>
<feature type="transmembrane region" description="Helical" evidence="1">
    <location>
        <begin position="370"/>
        <end position="393"/>
    </location>
</feature>
<dbReference type="Pfam" id="PF09852">
    <property type="entry name" value="DUF2079"/>
    <property type="match status" value="1"/>
</dbReference>
<dbReference type="Proteomes" id="UP000317940">
    <property type="component" value="Unassembled WGS sequence"/>
</dbReference>
<keyword evidence="1" id="KW-1133">Transmembrane helix</keyword>
<reference evidence="2 3" key="1">
    <citation type="submission" date="2019-06" db="EMBL/GenBank/DDBJ databases">
        <title>Sequencing the genomes of 1000 actinobacteria strains.</title>
        <authorList>
            <person name="Klenk H.-P."/>
        </authorList>
    </citation>
    <scope>NUCLEOTIDE SEQUENCE [LARGE SCALE GENOMIC DNA]</scope>
    <source>
        <strain evidence="2 3">DSM 44826</strain>
    </source>
</reference>
<organism evidence="2 3">
    <name type="scientific">Kitasatospora viridis</name>
    <dbReference type="NCBI Taxonomy" id="281105"/>
    <lineage>
        <taxon>Bacteria</taxon>
        <taxon>Bacillati</taxon>
        <taxon>Actinomycetota</taxon>
        <taxon>Actinomycetes</taxon>
        <taxon>Kitasatosporales</taxon>
        <taxon>Streptomycetaceae</taxon>
        <taxon>Kitasatospora</taxon>
    </lineage>
</organism>
<comment type="caution">
    <text evidence="2">The sequence shown here is derived from an EMBL/GenBank/DDBJ whole genome shotgun (WGS) entry which is preliminary data.</text>
</comment>
<dbReference type="EMBL" id="VIWT01000001">
    <property type="protein sequence ID" value="TWG00321.1"/>
    <property type="molecule type" value="Genomic_DNA"/>
</dbReference>
<evidence type="ECO:0000256" key="1">
    <source>
        <dbReference type="SAM" id="Phobius"/>
    </source>
</evidence>
<keyword evidence="3" id="KW-1185">Reference proteome</keyword>
<feature type="transmembrane region" description="Helical" evidence="1">
    <location>
        <begin position="47"/>
        <end position="66"/>
    </location>
</feature>
<protein>
    <submittedName>
        <fullName evidence="2">Putative membrane protein DUF2079</fullName>
    </submittedName>
</protein>
<evidence type="ECO:0000313" key="3">
    <source>
        <dbReference type="Proteomes" id="UP000317940"/>
    </source>
</evidence>
<dbReference type="InterPro" id="IPR018650">
    <property type="entry name" value="STSV1_Orf64"/>
</dbReference>
<sequence>MAETRETAIPTQRVPAWGLAARAARAARAVRSARSARVGRLRGNGPHLLLSAAFLLGYCLDALLRYQRFGSPSWDLGIFTEAVKGYAHLGAPILSIKGPGYNALGDHWSPIVALLAPFWWVWPSAAMLLVAQCALFAWSVGVVSRTAEQVLGGRTKGLLIGAAYGLSWGLQRAVDFEFHEIAFAVPVLAVICRQLLLGRWERAAWWSLPLVLVKEDMGLTVAALGVVLMVRARHWAAGTALVCIGLGVAAITVGTLIPHFNPNHQYDYWSKLPGGTHPQPWRILLAPFSRLAVWKTCGWLLGITGFLALRSPLVLLALPTLAWRFSSSNSMFWSPDWHYNATLMPILFLAMVDVVGRLADRPEGSRARSFALGMVPASLAIGAACTVSLPVGLGGLSDPGAWTGGRHTAALRAAVAAVPPGVSVESSMGPLARLAAKDDAYWLGGSRPVPPQYLCVDVQGWTGGPTDLPGYATALHPGAHYAVVFSRDQVTVLRRTA</sequence>
<feature type="transmembrane region" description="Helical" evidence="1">
    <location>
        <begin position="208"/>
        <end position="229"/>
    </location>
</feature>
<proteinExistence type="predicted"/>
<dbReference type="AlphaFoldDB" id="A0A561ULR3"/>
<evidence type="ECO:0000313" key="2">
    <source>
        <dbReference type="EMBL" id="TWG00321.1"/>
    </source>
</evidence>
<keyword evidence="1" id="KW-0472">Membrane</keyword>
<feature type="transmembrane region" description="Helical" evidence="1">
    <location>
        <begin position="299"/>
        <end position="325"/>
    </location>
</feature>
<gene>
    <name evidence="2" type="ORF">FHX73_114196</name>
</gene>
<dbReference type="RefSeq" id="WP_145906439.1">
    <property type="nucleotide sequence ID" value="NZ_BAAAMZ010000014.1"/>
</dbReference>
<feature type="transmembrane region" description="Helical" evidence="1">
    <location>
        <begin position="119"/>
        <end position="143"/>
    </location>
</feature>
<name>A0A561ULR3_9ACTN</name>
<keyword evidence="1" id="KW-0812">Transmembrane</keyword>
<feature type="transmembrane region" description="Helical" evidence="1">
    <location>
        <begin position="235"/>
        <end position="257"/>
    </location>
</feature>
<dbReference type="OrthoDB" id="5240834at2"/>
<accession>A0A561ULR3</accession>